<evidence type="ECO:0000313" key="1">
    <source>
        <dbReference type="EMBL" id="RUL53191.1"/>
    </source>
</evidence>
<protein>
    <recommendedName>
        <fullName evidence="3">YwpF-like protein</fullName>
    </recommendedName>
</protein>
<proteinExistence type="predicted"/>
<evidence type="ECO:0008006" key="3">
    <source>
        <dbReference type="Google" id="ProtNLM"/>
    </source>
</evidence>
<dbReference type="RefSeq" id="WP_126658929.1">
    <property type="nucleotide sequence ID" value="NZ_RYYR01000010.1"/>
</dbReference>
<comment type="caution">
    <text evidence="1">The sequence shown here is derived from an EMBL/GenBank/DDBJ whole genome shotgun (WGS) entry which is preliminary data.</text>
</comment>
<name>A0A3S0WGK1_9BACI</name>
<keyword evidence="2" id="KW-1185">Reference proteome</keyword>
<reference evidence="1 2" key="1">
    <citation type="submission" date="2018-12" db="EMBL/GenBank/DDBJ databases">
        <title>Lysinibacillus antri sp. nov., isolated from a cave soil.</title>
        <authorList>
            <person name="Narsing Rao M.P."/>
            <person name="Zhang H."/>
            <person name="Dong Z.-Y."/>
            <person name="Niu X.-K."/>
            <person name="Zhang K."/>
            <person name="Fang B.-Z."/>
            <person name="Kang Y.-Q."/>
            <person name="Xiao M."/>
            <person name="Li W.-J."/>
        </authorList>
    </citation>
    <scope>NUCLEOTIDE SEQUENCE [LARGE SCALE GENOMIC DNA]</scope>
    <source>
        <strain evidence="1 2">SYSU K30002</strain>
    </source>
</reference>
<dbReference type="AlphaFoldDB" id="A0A3S0WGK1"/>
<dbReference type="InterPro" id="IPR025573">
    <property type="entry name" value="YwpF"/>
</dbReference>
<evidence type="ECO:0000313" key="2">
    <source>
        <dbReference type="Proteomes" id="UP000287910"/>
    </source>
</evidence>
<dbReference type="Proteomes" id="UP000287910">
    <property type="component" value="Unassembled WGS sequence"/>
</dbReference>
<sequence>MKTFKMLSFDLINKTGGLNIPIIDGIVINQENSHKSWILELFLSKEHHSTFEKYHSSGDILEVHVIISFPDNEPAPFKVIVSEIRDIGEQISVLLKGTIKTKRSKYAEQLLMLLLEENLSKEELLNRFKKGMRERPRLKES</sequence>
<dbReference type="Pfam" id="PF14183">
    <property type="entry name" value="YwpF"/>
    <property type="match status" value="1"/>
</dbReference>
<organism evidence="1 2">
    <name type="scientific">Lysinibacillus antri</name>
    <dbReference type="NCBI Taxonomy" id="2498145"/>
    <lineage>
        <taxon>Bacteria</taxon>
        <taxon>Bacillati</taxon>
        <taxon>Bacillota</taxon>
        <taxon>Bacilli</taxon>
        <taxon>Bacillales</taxon>
        <taxon>Bacillaceae</taxon>
        <taxon>Lysinibacillus</taxon>
    </lineage>
</organism>
<gene>
    <name evidence="1" type="ORF">EK386_09520</name>
</gene>
<accession>A0A3S0WGK1</accession>
<dbReference type="EMBL" id="RYYR01000010">
    <property type="protein sequence ID" value="RUL53191.1"/>
    <property type="molecule type" value="Genomic_DNA"/>
</dbReference>